<evidence type="ECO:0000313" key="5">
    <source>
        <dbReference type="EMBL" id="TNN34661.1"/>
    </source>
</evidence>
<dbReference type="PROSITE" id="PS50801">
    <property type="entry name" value="STAS"/>
    <property type="match status" value="1"/>
</dbReference>
<evidence type="ECO:0000259" key="4">
    <source>
        <dbReference type="PROSITE" id="PS50801"/>
    </source>
</evidence>
<dbReference type="AlphaFoldDB" id="A0A4Z2F1M3"/>
<evidence type="ECO:0000256" key="3">
    <source>
        <dbReference type="SAM" id="SignalP"/>
    </source>
</evidence>
<keyword evidence="6" id="KW-1185">Reference proteome</keyword>
<dbReference type="Proteomes" id="UP000314294">
    <property type="component" value="Unassembled WGS sequence"/>
</dbReference>
<dbReference type="GO" id="GO:0055085">
    <property type="term" value="P:transmembrane transport"/>
    <property type="evidence" value="ECO:0007669"/>
    <property type="project" value="InterPro"/>
</dbReference>
<dbReference type="Pfam" id="PF01740">
    <property type="entry name" value="STAS"/>
    <property type="match status" value="1"/>
</dbReference>
<feature type="signal peptide" evidence="3">
    <location>
        <begin position="1"/>
        <end position="35"/>
    </location>
</feature>
<evidence type="ECO:0000256" key="1">
    <source>
        <dbReference type="SAM" id="MobiDB-lite"/>
    </source>
</evidence>
<organism evidence="5 6">
    <name type="scientific">Liparis tanakae</name>
    <name type="common">Tanaka's snailfish</name>
    <dbReference type="NCBI Taxonomy" id="230148"/>
    <lineage>
        <taxon>Eukaryota</taxon>
        <taxon>Metazoa</taxon>
        <taxon>Chordata</taxon>
        <taxon>Craniata</taxon>
        <taxon>Vertebrata</taxon>
        <taxon>Euteleostomi</taxon>
        <taxon>Actinopterygii</taxon>
        <taxon>Neopterygii</taxon>
        <taxon>Teleostei</taxon>
        <taxon>Neoteleostei</taxon>
        <taxon>Acanthomorphata</taxon>
        <taxon>Eupercaria</taxon>
        <taxon>Perciformes</taxon>
        <taxon>Cottioidei</taxon>
        <taxon>Cottales</taxon>
        <taxon>Liparidae</taxon>
        <taxon>Liparis</taxon>
    </lineage>
</organism>
<evidence type="ECO:0000256" key="2">
    <source>
        <dbReference type="SAM" id="Phobius"/>
    </source>
</evidence>
<proteinExistence type="predicted"/>
<keyword evidence="2" id="KW-0472">Membrane</keyword>
<dbReference type="InterPro" id="IPR001902">
    <property type="entry name" value="SLC26A/SulP_fam"/>
</dbReference>
<evidence type="ECO:0000313" key="6">
    <source>
        <dbReference type="Proteomes" id="UP000314294"/>
    </source>
</evidence>
<keyword evidence="2" id="KW-1133">Transmembrane helix</keyword>
<accession>A0A4Z2F1M3</accession>
<dbReference type="Gene3D" id="3.30.750.24">
    <property type="entry name" value="STAS domain"/>
    <property type="match status" value="1"/>
</dbReference>
<dbReference type="SUPFAM" id="SSF52091">
    <property type="entry name" value="SpoIIaa-like"/>
    <property type="match status" value="1"/>
</dbReference>
<keyword evidence="3" id="KW-0732">Signal</keyword>
<dbReference type="EMBL" id="SRLO01001915">
    <property type="protein sequence ID" value="TNN34661.1"/>
    <property type="molecule type" value="Genomic_DNA"/>
</dbReference>
<protein>
    <submittedName>
        <fullName evidence="5">Prestin</fullName>
    </submittedName>
</protein>
<dbReference type="PANTHER" id="PTHR11814">
    <property type="entry name" value="SULFATE TRANSPORTER"/>
    <property type="match status" value="1"/>
</dbReference>
<name>A0A4Z2F1M3_9TELE</name>
<dbReference type="InterPro" id="IPR002645">
    <property type="entry name" value="STAS_dom"/>
</dbReference>
<feature type="compositionally biased region" description="Basic and acidic residues" evidence="1">
    <location>
        <begin position="266"/>
        <end position="280"/>
    </location>
</feature>
<gene>
    <name evidence="5" type="primary">Slc26a5</name>
    <name evidence="5" type="ORF">EYF80_055170</name>
</gene>
<sequence>MSRSLVQESTGGRTQIAGLLASLVVLLVVVAVCDGEPPPSRRLGGGRAGDFLCRPQTALAAIIMVNLLGMFRQLGDVPALWRSSRLELAIWLVAFVASVLLGLDYGLLVALAFALLTVIYRTQSPQSAVLGHVPGTGLYCDVDEYEELVANPRVPVCDWLQAAQQEVTHEVMSYDVEEQSNGRWGSEEEEEEEEAAAVFLEPLTAVHHVVLDWTAAAFMDSVGAKAVKQVIKEFAEVEVQVVIAGCNSELTFDLCIRGPIPSAPRPEEPEWDYNSHEPMQHSHATFTHRYGQSHEES</sequence>
<feature type="domain" description="STAS" evidence="4">
    <location>
        <begin position="209"/>
        <end position="250"/>
    </location>
</feature>
<dbReference type="OrthoDB" id="288203at2759"/>
<dbReference type="GO" id="GO:0016020">
    <property type="term" value="C:membrane"/>
    <property type="evidence" value="ECO:0007669"/>
    <property type="project" value="InterPro"/>
</dbReference>
<reference evidence="5 6" key="1">
    <citation type="submission" date="2019-03" db="EMBL/GenBank/DDBJ databases">
        <title>First draft genome of Liparis tanakae, snailfish: a comprehensive survey of snailfish specific genes.</title>
        <authorList>
            <person name="Kim W."/>
            <person name="Song I."/>
            <person name="Jeong J.-H."/>
            <person name="Kim D."/>
            <person name="Kim S."/>
            <person name="Ryu S."/>
            <person name="Song J.Y."/>
            <person name="Lee S.K."/>
        </authorList>
    </citation>
    <scope>NUCLEOTIDE SEQUENCE [LARGE SCALE GENOMIC DNA]</scope>
    <source>
        <tissue evidence="5">Muscle</tissue>
    </source>
</reference>
<feature type="chain" id="PRO_5021252862" evidence="3">
    <location>
        <begin position="36"/>
        <end position="297"/>
    </location>
</feature>
<feature type="transmembrane region" description="Helical" evidence="2">
    <location>
        <begin position="59"/>
        <end position="81"/>
    </location>
</feature>
<feature type="transmembrane region" description="Helical" evidence="2">
    <location>
        <begin position="88"/>
        <end position="120"/>
    </location>
</feature>
<keyword evidence="2" id="KW-0812">Transmembrane</keyword>
<feature type="region of interest" description="Disordered" evidence="1">
    <location>
        <begin position="266"/>
        <end position="297"/>
    </location>
</feature>
<dbReference type="CDD" id="cd07042">
    <property type="entry name" value="STAS_SulP_like_sulfate_transporter"/>
    <property type="match status" value="1"/>
</dbReference>
<comment type="caution">
    <text evidence="5">The sequence shown here is derived from an EMBL/GenBank/DDBJ whole genome shotgun (WGS) entry which is preliminary data.</text>
</comment>
<dbReference type="InterPro" id="IPR036513">
    <property type="entry name" value="STAS_dom_sf"/>
</dbReference>